<proteinExistence type="predicted"/>
<gene>
    <name evidence="1" type="ORF">ALEPTO_LOCUS2950</name>
</gene>
<evidence type="ECO:0000313" key="2">
    <source>
        <dbReference type="Proteomes" id="UP000789508"/>
    </source>
</evidence>
<comment type="caution">
    <text evidence="1">The sequence shown here is derived from an EMBL/GenBank/DDBJ whole genome shotgun (WGS) entry which is preliminary data.</text>
</comment>
<dbReference type="EMBL" id="CAJVPS010000494">
    <property type="protein sequence ID" value="CAG8490377.1"/>
    <property type="molecule type" value="Genomic_DNA"/>
</dbReference>
<dbReference type="Proteomes" id="UP000789508">
    <property type="component" value="Unassembled WGS sequence"/>
</dbReference>
<protein>
    <submittedName>
        <fullName evidence="1">6789_t:CDS:1</fullName>
    </submittedName>
</protein>
<keyword evidence="2" id="KW-1185">Reference proteome</keyword>
<sequence length="91" mass="10523">MTKFTKSQSESLQDNQRCILQEMVQYQCKIENNRVIDSKIIRCAGKPTIEVTPIYDKNGVAEAGSSSSRKFDDFYEGEVFKSFYELARIIR</sequence>
<dbReference type="OrthoDB" id="3983163at2759"/>
<reference evidence="1" key="1">
    <citation type="submission" date="2021-06" db="EMBL/GenBank/DDBJ databases">
        <authorList>
            <person name="Kallberg Y."/>
            <person name="Tangrot J."/>
            <person name="Rosling A."/>
        </authorList>
    </citation>
    <scope>NUCLEOTIDE SEQUENCE</scope>
    <source>
        <strain evidence="1">FL130A</strain>
    </source>
</reference>
<dbReference type="AlphaFoldDB" id="A0A9N8WI28"/>
<name>A0A9N8WI28_9GLOM</name>
<accession>A0A9N8WI28</accession>
<evidence type="ECO:0000313" key="1">
    <source>
        <dbReference type="EMBL" id="CAG8490377.1"/>
    </source>
</evidence>
<organism evidence="1 2">
    <name type="scientific">Ambispora leptoticha</name>
    <dbReference type="NCBI Taxonomy" id="144679"/>
    <lineage>
        <taxon>Eukaryota</taxon>
        <taxon>Fungi</taxon>
        <taxon>Fungi incertae sedis</taxon>
        <taxon>Mucoromycota</taxon>
        <taxon>Glomeromycotina</taxon>
        <taxon>Glomeromycetes</taxon>
        <taxon>Archaeosporales</taxon>
        <taxon>Ambisporaceae</taxon>
        <taxon>Ambispora</taxon>
    </lineage>
</organism>